<protein>
    <submittedName>
        <fullName evidence="9">Undecaprenyl-phosphate glucose phosphotransferase</fullName>
        <ecNumber evidence="9">2.7.8.31</ecNumber>
    </submittedName>
</protein>
<dbReference type="PANTHER" id="PTHR30576">
    <property type="entry name" value="COLANIC BIOSYNTHESIS UDP-GLUCOSE LIPID CARRIER TRANSFERASE"/>
    <property type="match status" value="1"/>
</dbReference>
<evidence type="ECO:0000256" key="5">
    <source>
        <dbReference type="ARBA" id="ARBA00022989"/>
    </source>
</evidence>
<dbReference type="RefSeq" id="WP_316699658.1">
    <property type="nucleotide sequence ID" value="NZ_CP136336.1"/>
</dbReference>
<comment type="subcellular location">
    <subcellularLocation>
        <location evidence="1">Membrane</location>
        <topology evidence="1">Multi-pass membrane protein</topology>
    </subcellularLocation>
</comment>
<comment type="similarity">
    <text evidence="2">Belongs to the bacterial sugar transferase family.</text>
</comment>
<dbReference type="NCBIfam" id="TIGR03025">
    <property type="entry name" value="EPS_sugtrans"/>
    <property type="match status" value="1"/>
</dbReference>
<evidence type="ECO:0000256" key="7">
    <source>
        <dbReference type="SAM" id="Phobius"/>
    </source>
</evidence>
<dbReference type="Pfam" id="PF02397">
    <property type="entry name" value="Bac_transf"/>
    <property type="match status" value="1"/>
</dbReference>
<sequence length="470" mass="52479">MQLKSANVTTTVPVRLFPVAPPSINTFVAAVAEPLATLLTLGLAAAFFDEPIDRPELILGMLVLVLTFPGVDRCKQDPFRAGVNIVSHWVAVLSILMLFGYATDSFHFFSKDVLLWWAFFTPAMQWVVVTTSCRWLRLVSERPEYRRRAVVVGAGENGVRIAQALDAYTGCVHELMGYFDDRGHDRVHDGAAGKLLGRVEDVVEHVKRHGIHNVYITLPLVAQPRVMELISKLQDTTTSVHYVPDFAGVNVIQGQLQDVEGIPVVSLLESPITGTNHLVKRVTDIVLSSIILVLISPVLLAVAIGVRMSSPGPIIFKQRRTGLDGKEILVFKFRSMRTQDNGPVVRQATKNDPRITPFGAFIRKTSLDELPQLFNVLLGSMSLVGPRPHAVAHNEEYRKIVQAYMLRHKVRPGITGWAQVNGFRGETDTVEKMAARVQYDLEYLRNWSLALDLKIIARTVRVLFFDRNAY</sequence>
<keyword evidence="10" id="KW-1185">Reference proteome</keyword>
<dbReference type="PANTHER" id="PTHR30576:SF21">
    <property type="entry name" value="UDP-GLUCOSE:UNDECAPRENYL-PHOSPHATE GLUCOSE-1-PHOSPHATE TRANSFERASE"/>
    <property type="match status" value="1"/>
</dbReference>
<name>A0ABZ0CPU4_9BURK</name>
<dbReference type="Pfam" id="PF13727">
    <property type="entry name" value="CoA_binding_3"/>
    <property type="match status" value="1"/>
</dbReference>
<evidence type="ECO:0000256" key="6">
    <source>
        <dbReference type="ARBA" id="ARBA00023136"/>
    </source>
</evidence>
<keyword evidence="6 7" id="KW-0472">Membrane</keyword>
<dbReference type="InterPro" id="IPR036291">
    <property type="entry name" value="NAD(P)-bd_dom_sf"/>
</dbReference>
<feature type="transmembrane region" description="Helical" evidence="7">
    <location>
        <begin position="83"/>
        <end position="102"/>
    </location>
</feature>
<organism evidence="9 10">
    <name type="scientific">Piscinibacter gummiphilus</name>
    <dbReference type="NCBI Taxonomy" id="946333"/>
    <lineage>
        <taxon>Bacteria</taxon>
        <taxon>Pseudomonadati</taxon>
        <taxon>Pseudomonadota</taxon>
        <taxon>Betaproteobacteria</taxon>
        <taxon>Burkholderiales</taxon>
        <taxon>Sphaerotilaceae</taxon>
        <taxon>Piscinibacter</taxon>
    </lineage>
</organism>
<keyword evidence="5 7" id="KW-1133">Transmembrane helix</keyword>
<keyword evidence="4 7" id="KW-0812">Transmembrane</keyword>
<accession>A0ABZ0CPU4</accession>
<feature type="transmembrane region" description="Helical" evidence="7">
    <location>
        <begin position="285"/>
        <end position="306"/>
    </location>
</feature>
<feature type="transmembrane region" description="Helical" evidence="7">
    <location>
        <begin position="114"/>
        <end position="136"/>
    </location>
</feature>
<evidence type="ECO:0000313" key="10">
    <source>
        <dbReference type="Proteomes" id="UP001303946"/>
    </source>
</evidence>
<dbReference type="InterPro" id="IPR003362">
    <property type="entry name" value="Bact_transf"/>
</dbReference>
<evidence type="ECO:0000256" key="1">
    <source>
        <dbReference type="ARBA" id="ARBA00004141"/>
    </source>
</evidence>
<evidence type="ECO:0000313" key="9">
    <source>
        <dbReference type="EMBL" id="WOB06994.1"/>
    </source>
</evidence>
<dbReference type="SUPFAM" id="SSF51735">
    <property type="entry name" value="NAD(P)-binding Rossmann-fold domains"/>
    <property type="match status" value="1"/>
</dbReference>
<dbReference type="Proteomes" id="UP001303946">
    <property type="component" value="Chromosome"/>
</dbReference>
<proteinExistence type="inferred from homology"/>
<dbReference type="EMBL" id="CP136336">
    <property type="protein sequence ID" value="WOB06994.1"/>
    <property type="molecule type" value="Genomic_DNA"/>
</dbReference>
<dbReference type="EC" id="2.7.8.31" evidence="9"/>
<evidence type="ECO:0000256" key="4">
    <source>
        <dbReference type="ARBA" id="ARBA00022692"/>
    </source>
</evidence>
<evidence type="ECO:0000256" key="3">
    <source>
        <dbReference type="ARBA" id="ARBA00022679"/>
    </source>
</evidence>
<dbReference type="NCBIfam" id="TIGR03023">
    <property type="entry name" value="WcaJ_sugtrans"/>
    <property type="match status" value="1"/>
</dbReference>
<feature type="domain" description="Bacterial sugar transferase" evidence="8">
    <location>
        <begin position="280"/>
        <end position="464"/>
    </location>
</feature>
<dbReference type="Gene3D" id="3.40.50.720">
    <property type="entry name" value="NAD(P)-binding Rossmann-like Domain"/>
    <property type="match status" value="1"/>
</dbReference>
<gene>
    <name evidence="9" type="ORF">RXV79_18970</name>
</gene>
<reference evidence="9 10" key="1">
    <citation type="submission" date="2023-10" db="EMBL/GenBank/DDBJ databases">
        <title>Bacteria for the degradation of biodegradable plastic PBAT(Polybutylene adipate terephthalate).</title>
        <authorList>
            <person name="Weon H.-Y."/>
            <person name="Yeon J."/>
        </authorList>
    </citation>
    <scope>NUCLEOTIDE SEQUENCE [LARGE SCALE GENOMIC DNA]</scope>
    <source>
        <strain evidence="9 10">SBD 7-3</strain>
    </source>
</reference>
<keyword evidence="3 9" id="KW-0808">Transferase</keyword>
<dbReference type="GO" id="GO:0089702">
    <property type="term" value="F:undecaprenyl-phosphate glucose phosphotransferase activity"/>
    <property type="evidence" value="ECO:0007669"/>
    <property type="project" value="UniProtKB-EC"/>
</dbReference>
<evidence type="ECO:0000259" key="8">
    <source>
        <dbReference type="Pfam" id="PF02397"/>
    </source>
</evidence>
<dbReference type="InterPro" id="IPR017473">
    <property type="entry name" value="Undecaprenyl-P_gluc_Ptfrase"/>
</dbReference>
<evidence type="ECO:0000256" key="2">
    <source>
        <dbReference type="ARBA" id="ARBA00006464"/>
    </source>
</evidence>
<dbReference type="InterPro" id="IPR017475">
    <property type="entry name" value="EPS_sugar_tfrase"/>
</dbReference>